<dbReference type="EMBL" id="OZ023707">
    <property type="protein sequence ID" value="CAK9878714.1"/>
    <property type="molecule type" value="Genomic_DNA"/>
</dbReference>
<feature type="region of interest" description="Disordered" evidence="1">
    <location>
        <begin position="44"/>
        <end position="189"/>
    </location>
</feature>
<organism evidence="2 3">
    <name type="scientific">Sphagnum jensenii</name>
    <dbReference type="NCBI Taxonomy" id="128206"/>
    <lineage>
        <taxon>Eukaryota</taxon>
        <taxon>Viridiplantae</taxon>
        <taxon>Streptophyta</taxon>
        <taxon>Embryophyta</taxon>
        <taxon>Bryophyta</taxon>
        <taxon>Sphagnophytina</taxon>
        <taxon>Sphagnopsida</taxon>
        <taxon>Sphagnales</taxon>
        <taxon>Sphagnaceae</taxon>
        <taxon>Sphagnum</taxon>
    </lineage>
</organism>
<sequence>MGKMETCSDLDEQQISKLNEYSLLALRIRKVGRGKRLGFGKFKCRKPNLGGNVGAKAHRPESTEVPSATNGSFEALAHDHRKSLPAQSSPSPGSSTNPRETITGLAPMDPAALSESGNTQAPSRGAETASARSSEESHEGTPWRPPSPIKLRKDLTRSAKIAVGESGSSSLAQVPPKALSIPSSFVNSL</sequence>
<evidence type="ECO:0000313" key="3">
    <source>
        <dbReference type="Proteomes" id="UP001497522"/>
    </source>
</evidence>
<proteinExistence type="predicted"/>
<reference evidence="2" key="1">
    <citation type="submission" date="2024-03" db="EMBL/GenBank/DDBJ databases">
        <authorList>
            <consortium name="ELIXIR-Norway"/>
            <consortium name="Elixir Norway"/>
        </authorList>
    </citation>
    <scope>NUCLEOTIDE SEQUENCE</scope>
</reference>
<gene>
    <name evidence="2" type="ORF">CSSPJE1EN2_LOCUS20493</name>
</gene>
<dbReference type="Proteomes" id="UP001497522">
    <property type="component" value="Chromosome 6"/>
</dbReference>
<keyword evidence="3" id="KW-1185">Reference proteome</keyword>
<feature type="compositionally biased region" description="Polar residues" evidence="1">
    <location>
        <begin position="85"/>
        <end position="100"/>
    </location>
</feature>
<feature type="compositionally biased region" description="Low complexity" evidence="1">
    <location>
        <begin position="123"/>
        <end position="132"/>
    </location>
</feature>
<protein>
    <submittedName>
        <fullName evidence="2">Uncharacterized protein</fullName>
    </submittedName>
</protein>
<evidence type="ECO:0000313" key="2">
    <source>
        <dbReference type="EMBL" id="CAK9878714.1"/>
    </source>
</evidence>
<evidence type="ECO:0000256" key="1">
    <source>
        <dbReference type="SAM" id="MobiDB-lite"/>
    </source>
</evidence>
<accession>A0ABP1BRN2</accession>
<name>A0ABP1BRN2_9BRYO</name>